<keyword evidence="3" id="KW-1185">Reference proteome</keyword>
<reference evidence="2 3" key="1">
    <citation type="journal article" date="2019" name="Sci. Rep.">
        <title>A high-quality genome of Eragrostis curvula grass provides insights into Poaceae evolution and supports new strategies to enhance forage quality.</title>
        <authorList>
            <person name="Carballo J."/>
            <person name="Santos B.A.C.M."/>
            <person name="Zappacosta D."/>
            <person name="Garbus I."/>
            <person name="Selva J.P."/>
            <person name="Gallo C.A."/>
            <person name="Diaz A."/>
            <person name="Albertini E."/>
            <person name="Caccamo M."/>
            <person name="Echenique V."/>
        </authorList>
    </citation>
    <scope>NUCLEOTIDE SEQUENCE [LARGE SCALE GENOMIC DNA]</scope>
    <source>
        <strain evidence="3">cv. Victoria</strain>
        <tissue evidence="2">Leaf</tissue>
    </source>
</reference>
<comment type="caution">
    <text evidence="2">The sequence shown here is derived from an EMBL/GenBank/DDBJ whole genome shotgun (WGS) entry which is preliminary data.</text>
</comment>
<feature type="region of interest" description="Disordered" evidence="1">
    <location>
        <begin position="81"/>
        <end position="101"/>
    </location>
</feature>
<accession>A0A5J9TER7</accession>
<dbReference type="Proteomes" id="UP000324897">
    <property type="component" value="Chromosome 3"/>
</dbReference>
<feature type="region of interest" description="Disordered" evidence="1">
    <location>
        <begin position="19"/>
        <end position="65"/>
    </location>
</feature>
<organism evidence="2 3">
    <name type="scientific">Eragrostis curvula</name>
    <name type="common">weeping love grass</name>
    <dbReference type="NCBI Taxonomy" id="38414"/>
    <lineage>
        <taxon>Eukaryota</taxon>
        <taxon>Viridiplantae</taxon>
        <taxon>Streptophyta</taxon>
        <taxon>Embryophyta</taxon>
        <taxon>Tracheophyta</taxon>
        <taxon>Spermatophyta</taxon>
        <taxon>Magnoliopsida</taxon>
        <taxon>Liliopsida</taxon>
        <taxon>Poales</taxon>
        <taxon>Poaceae</taxon>
        <taxon>PACMAD clade</taxon>
        <taxon>Chloridoideae</taxon>
        <taxon>Eragrostideae</taxon>
        <taxon>Eragrostidinae</taxon>
        <taxon>Eragrostis</taxon>
    </lineage>
</organism>
<dbReference type="EMBL" id="RWGY01000039">
    <property type="protein sequence ID" value="TVU09498.1"/>
    <property type="molecule type" value="Genomic_DNA"/>
</dbReference>
<feature type="compositionally biased region" description="Basic residues" evidence="1">
    <location>
        <begin position="30"/>
        <end position="39"/>
    </location>
</feature>
<name>A0A5J9TER7_9POAL</name>
<dbReference type="AlphaFoldDB" id="A0A5J9TER7"/>
<sequence>MSMKISTAAITSRLHPCHSAGVTISDPLKGRPRRIRKPPGRMPSRCSGEAACQPPSTPDGAAGEEKPLLQRRTHHLHLQQAGLQDLADEERKGEYGGRDTIAPTTIRTRPIDVLTATTSCRSPRQRPD</sequence>
<dbReference type="Gramene" id="TVU09498">
    <property type="protein sequence ID" value="TVU09498"/>
    <property type="gene ID" value="EJB05_42974"/>
</dbReference>
<evidence type="ECO:0000313" key="2">
    <source>
        <dbReference type="EMBL" id="TVU09498.1"/>
    </source>
</evidence>
<protein>
    <submittedName>
        <fullName evidence="2">Uncharacterized protein</fullName>
    </submittedName>
</protein>
<evidence type="ECO:0000256" key="1">
    <source>
        <dbReference type="SAM" id="MobiDB-lite"/>
    </source>
</evidence>
<evidence type="ECO:0000313" key="3">
    <source>
        <dbReference type="Proteomes" id="UP000324897"/>
    </source>
</evidence>
<gene>
    <name evidence="2" type="ORF">EJB05_42974</name>
</gene>
<proteinExistence type="predicted"/>